<evidence type="ECO:0000256" key="4">
    <source>
        <dbReference type="ARBA" id="ARBA00023098"/>
    </source>
</evidence>
<dbReference type="InterPro" id="IPR000873">
    <property type="entry name" value="AMP-dep_synth/lig_dom"/>
</dbReference>
<dbReference type="InterPro" id="IPR042099">
    <property type="entry name" value="ANL_N_sf"/>
</dbReference>
<name>A0A378SU63_9MYCO</name>
<keyword evidence="3" id="KW-0276">Fatty acid metabolism</keyword>
<evidence type="ECO:0000256" key="9">
    <source>
        <dbReference type="ARBA" id="ARBA00080667"/>
    </source>
</evidence>
<dbReference type="EMBL" id="UGQM01000001">
    <property type="protein sequence ID" value="STZ45638.1"/>
    <property type="molecule type" value="Genomic_DNA"/>
</dbReference>
<keyword evidence="2 13" id="KW-0436">Ligase</keyword>
<evidence type="ECO:0000256" key="8">
    <source>
        <dbReference type="ARBA" id="ARBA00076959"/>
    </source>
</evidence>
<dbReference type="InterPro" id="IPR045851">
    <property type="entry name" value="AMP-bd_C_sf"/>
</dbReference>
<dbReference type="Pfam" id="PF00501">
    <property type="entry name" value="AMP-binding"/>
    <property type="match status" value="1"/>
</dbReference>
<organism evidence="13 14">
    <name type="scientific">Mycolicibacterium gilvum</name>
    <dbReference type="NCBI Taxonomy" id="1804"/>
    <lineage>
        <taxon>Bacteria</taxon>
        <taxon>Bacillati</taxon>
        <taxon>Actinomycetota</taxon>
        <taxon>Actinomycetes</taxon>
        <taxon>Mycobacteriales</taxon>
        <taxon>Mycobacteriaceae</taxon>
        <taxon>Mycolicibacterium</taxon>
    </lineage>
</organism>
<protein>
    <recommendedName>
        <fullName evidence="7">Long-chain-fatty-acid--CoA ligase FadD13</fullName>
        <ecNumber evidence="5">6.2.1.3</ecNumber>
    </recommendedName>
    <alternativeName>
        <fullName evidence="8">Fatty acyl-CoA ligase</fullName>
    </alternativeName>
    <alternativeName>
        <fullName evidence="10">Fatty acyl-CoA synthetase</fullName>
    </alternativeName>
    <alternativeName>
        <fullName evidence="9">Very-long-chain fatty-acyl-CoA synthetase</fullName>
    </alternativeName>
</protein>
<dbReference type="EC" id="6.2.1.3" evidence="5"/>
<evidence type="ECO:0000313" key="13">
    <source>
        <dbReference type="EMBL" id="STZ45638.1"/>
    </source>
</evidence>
<dbReference type="RefSeq" id="WP_115328377.1">
    <property type="nucleotide sequence ID" value="NZ_JACKST010000052.1"/>
</dbReference>
<dbReference type="Gene3D" id="3.40.50.12780">
    <property type="entry name" value="N-terminal domain of ligase-like"/>
    <property type="match status" value="1"/>
</dbReference>
<evidence type="ECO:0000259" key="12">
    <source>
        <dbReference type="Pfam" id="PF13193"/>
    </source>
</evidence>
<dbReference type="InterPro" id="IPR020845">
    <property type="entry name" value="AMP-binding_CS"/>
</dbReference>
<reference evidence="13 14" key="1">
    <citation type="submission" date="2018-06" db="EMBL/GenBank/DDBJ databases">
        <authorList>
            <consortium name="Pathogen Informatics"/>
            <person name="Doyle S."/>
        </authorList>
    </citation>
    <scope>NUCLEOTIDE SEQUENCE [LARGE SCALE GENOMIC DNA]</scope>
    <source>
        <strain evidence="13 14">NCTC10742</strain>
    </source>
</reference>
<gene>
    <name evidence="13" type="primary">fadD_14</name>
    <name evidence="13" type="ORF">NCTC10742_04898</name>
</gene>
<dbReference type="Gene3D" id="3.30.300.30">
    <property type="match status" value="1"/>
</dbReference>
<evidence type="ECO:0000256" key="5">
    <source>
        <dbReference type="ARBA" id="ARBA00026121"/>
    </source>
</evidence>
<dbReference type="SUPFAM" id="SSF56801">
    <property type="entry name" value="Acetyl-CoA synthetase-like"/>
    <property type="match status" value="1"/>
</dbReference>
<keyword evidence="4" id="KW-0443">Lipid metabolism</keyword>
<dbReference type="AlphaFoldDB" id="A0A378SU63"/>
<feature type="domain" description="AMP-dependent synthetase/ligase" evidence="11">
    <location>
        <begin position="17"/>
        <end position="406"/>
    </location>
</feature>
<dbReference type="GO" id="GO:0004467">
    <property type="term" value="F:long-chain fatty acid-CoA ligase activity"/>
    <property type="evidence" value="ECO:0007669"/>
    <property type="project" value="UniProtKB-EC"/>
</dbReference>
<evidence type="ECO:0000259" key="11">
    <source>
        <dbReference type="Pfam" id="PF00501"/>
    </source>
</evidence>
<dbReference type="CDD" id="cd12119">
    <property type="entry name" value="ttLC_FACS_AlkK_like"/>
    <property type="match status" value="1"/>
</dbReference>
<dbReference type="PANTHER" id="PTHR43859:SF4">
    <property type="entry name" value="BUTANOATE--COA LIGASE AAE1-RELATED"/>
    <property type="match status" value="1"/>
</dbReference>
<dbReference type="PANTHER" id="PTHR43859">
    <property type="entry name" value="ACYL-ACTIVATING ENZYME"/>
    <property type="match status" value="1"/>
</dbReference>
<dbReference type="Pfam" id="PF13193">
    <property type="entry name" value="AMP-binding_C"/>
    <property type="match status" value="1"/>
</dbReference>
<evidence type="ECO:0000256" key="3">
    <source>
        <dbReference type="ARBA" id="ARBA00022832"/>
    </source>
</evidence>
<proteinExistence type="inferred from homology"/>
<feature type="domain" description="AMP-binding enzyme C-terminal" evidence="12">
    <location>
        <begin position="456"/>
        <end position="530"/>
    </location>
</feature>
<accession>A0A378SU63</accession>
<comment type="similarity">
    <text evidence="1">Belongs to the ATP-dependent AMP-binding enzyme family.</text>
</comment>
<dbReference type="InterPro" id="IPR025110">
    <property type="entry name" value="AMP-bd_C"/>
</dbReference>
<dbReference type="NCBIfam" id="NF004837">
    <property type="entry name" value="PRK06187.1"/>
    <property type="match status" value="1"/>
</dbReference>
<dbReference type="Proteomes" id="UP000254291">
    <property type="component" value="Unassembled WGS sequence"/>
</dbReference>
<evidence type="ECO:0000256" key="2">
    <source>
        <dbReference type="ARBA" id="ARBA00022598"/>
    </source>
</evidence>
<evidence type="ECO:0000256" key="7">
    <source>
        <dbReference type="ARBA" id="ARBA00069710"/>
    </source>
</evidence>
<evidence type="ECO:0000256" key="6">
    <source>
        <dbReference type="ARBA" id="ARBA00036813"/>
    </source>
</evidence>
<evidence type="ECO:0000256" key="10">
    <source>
        <dbReference type="ARBA" id="ARBA00083882"/>
    </source>
</evidence>
<sequence length="549" mass="60771">MLGLMQDRPLMISSLIEHAAAFHGDTEIVSRLPEGPVRRTTWREIGERAKQVANALAELGVRHGDRVATLAWNSDRHLALYFGVSGTGAVMHTVNPRLFPEQISYIVNHAEDRVLFFDITFAPLVSGLASSFDSVEYFVAMTDREHMPDVSGIPADRLLCWEDVIGRQSTHYEWPEFDECSASSLCYTSGTTGNPKGVLYSHRSTMLHTLMAAARDTIDIHSGSVILLVVPMFHANAWGSPYTAAMVGAKLVMPGPHLDGESVYQLMKAEGVNQSQGVPTVWMMLFAYLDEHPEIDAHELGLRYAGTGGAALPLSMIERFEKDFGAEAYQGWGMTETSPLCVVGRPLPKHDALDPADRRSLRLKQGRGIWGVEIKIVDDDGNRLPWDGKAFGEVWVRGPWIASGYYRGEGGDKLDGEGFFPTGDVATIDPDGYLQLVDRTKDVIKSGGEWVSSIDLENAAMGHPAIAEAAVIGVPHPKWQERPLLVAVLRKGHSATREDILEFLAERVVRWWLPDDVVFVDELPHTATGKVLKITLREQYRDHELSQPE</sequence>
<dbReference type="PROSITE" id="PS00455">
    <property type="entry name" value="AMP_BINDING"/>
    <property type="match status" value="1"/>
</dbReference>
<comment type="catalytic activity">
    <reaction evidence="6">
        <text>a long-chain fatty acid + ATP + CoA = a long-chain fatty acyl-CoA + AMP + diphosphate</text>
        <dbReference type="Rhea" id="RHEA:15421"/>
        <dbReference type="ChEBI" id="CHEBI:30616"/>
        <dbReference type="ChEBI" id="CHEBI:33019"/>
        <dbReference type="ChEBI" id="CHEBI:57287"/>
        <dbReference type="ChEBI" id="CHEBI:57560"/>
        <dbReference type="ChEBI" id="CHEBI:83139"/>
        <dbReference type="ChEBI" id="CHEBI:456215"/>
        <dbReference type="EC" id="6.2.1.3"/>
    </reaction>
</comment>
<dbReference type="FunFam" id="3.30.300.30:FF:000008">
    <property type="entry name" value="2,3-dihydroxybenzoate-AMP ligase"/>
    <property type="match status" value="1"/>
</dbReference>
<evidence type="ECO:0000256" key="1">
    <source>
        <dbReference type="ARBA" id="ARBA00006432"/>
    </source>
</evidence>
<evidence type="ECO:0000313" key="14">
    <source>
        <dbReference type="Proteomes" id="UP000254291"/>
    </source>
</evidence>